<gene>
    <name evidence="1" type="ORF">HMPREF9418_0228</name>
</gene>
<evidence type="ECO:0000313" key="1">
    <source>
        <dbReference type="EMBL" id="EGQ78344.1"/>
    </source>
</evidence>
<name>A0AA36ULP5_9NEIS</name>
<dbReference type="Proteomes" id="UP000004982">
    <property type="component" value="Unassembled WGS sequence"/>
</dbReference>
<reference evidence="1 2" key="1">
    <citation type="submission" date="2011-05" db="EMBL/GenBank/DDBJ databases">
        <authorList>
            <person name="Muzny D."/>
            <person name="Qin X."/>
            <person name="Deng J."/>
            <person name="Jiang H."/>
            <person name="Liu Y."/>
            <person name="Qu J."/>
            <person name="Song X.-Z."/>
            <person name="Zhang L."/>
            <person name="Thornton R."/>
            <person name="Coyle M."/>
            <person name="Francisco L."/>
            <person name="Jackson L."/>
            <person name="Javaid M."/>
            <person name="Korchina V."/>
            <person name="Kovar C."/>
            <person name="Mata R."/>
            <person name="Mathew T."/>
            <person name="Ngo R."/>
            <person name="Nguyen L."/>
            <person name="Nguyen N."/>
            <person name="Okwuonu G."/>
            <person name="Ongeri F."/>
            <person name="Pham C."/>
            <person name="Simmons D."/>
            <person name="Wilczek-Boney K."/>
            <person name="Hale W."/>
            <person name="Jakkamsetti A."/>
            <person name="Pham P."/>
            <person name="Ruth R."/>
            <person name="San Lucas F."/>
            <person name="Warren J."/>
            <person name="Zhang J."/>
            <person name="Zhao Z."/>
            <person name="Zhou C."/>
            <person name="Zhu D."/>
            <person name="Lee S."/>
            <person name="Bess C."/>
            <person name="Blankenburg K."/>
            <person name="Forbes L."/>
            <person name="Fu Q."/>
            <person name="Gubbala S."/>
            <person name="Hirani K."/>
            <person name="Jayaseelan J.C."/>
            <person name="Lara F."/>
            <person name="Munidasa M."/>
            <person name="Palculict T."/>
            <person name="Patil S."/>
            <person name="Pu L.-L."/>
            <person name="Saada N."/>
            <person name="Tang L."/>
            <person name="Weissenberger G."/>
            <person name="Zhu Y."/>
            <person name="Hemphill L."/>
            <person name="Shang Y."/>
            <person name="Youmans B."/>
            <person name="Ayvaz T."/>
            <person name="Ross M."/>
            <person name="Santibanez J."/>
            <person name="Aqrawi P."/>
            <person name="Gross S."/>
            <person name="Joshi V."/>
            <person name="Fowler G."/>
            <person name="Nazareth L."/>
            <person name="Reid J."/>
            <person name="Worley K."/>
            <person name="Petrosino J."/>
            <person name="Highlander S."/>
            <person name="Gibbs R."/>
        </authorList>
    </citation>
    <scope>NUCLEOTIDE SEQUENCE [LARGE SCALE GENOMIC DNA]</scope>
    <source>
        <strain evidence="1 2">ATCC 33926</strain>
    </source>
</reference>
<organism evidence="1 2">
    <name type="scientific">Neisseria macacae ATCC 33926</name>
    <dbReference type="NCBI Taxonomy" id="997348"/>
    <lineage>
        <taxon>Bacteria</taxon>
        <taxon>Pseudomonadati</taxon>
        <taxon>Pseudomonadota</taxon>
        <taxon>Betaproteobacteria</taxon>
        <taxon>Neisseriales</taxon>
        <taxon>Neisseriaceae</taxon>
        <taxon>Neisseria</taxon>
    </lineage>
</organism>
<sequence>MDWPLLLLCCQDSRLRGNDDSLNFCFFQAALPAGGRRIRESDLRVSGCLFVF</sequence>
<accession>A0AA36ULP5</accession>
<proteinExistence type="predicted"/>
<protein>
    <submittedName>
        <fullName evidence="1">Uncharacterized protein</fullName>
    </submittedName>
</protein>
<dbReference type="AlphaFoldDB" id="A0AA36ULP5"/>
<comment type="caution">
    <text evidence="1">The sequence shown here is derived from an EMBL/GenBank/DDBJ whole genome shotgun (WGS) entry which is preliminary data.</text>
</comment>
<dbReference type="EMBL" id="AFQE01000015">
    <property type="protein sequence ID" value="EGQ78344.1"/>
    <property type="molecule type" value="Genomic_DNA"/>
</dbReference>
<evidence type="ECO:0000313" key="2">
    <source>
        <dbReference type="Proteomes" id="UP000004982"/>
    </source>
</evidence>